<dbReference type="InterPro" id="IPR050491">
    <property type="entry name" value="AmpC-like"/>
</dbReference>
<keyword evidence="4" id="KW-1185">Reference proteome</keyword>
<dbReference type="AlphaFoldDB" id="A0A919BLY4"/>
<gene>
    <name evidence="3" type="ORF">GCM10017161_27770</name>
</gene>
<dbReference type="EMBL" id="BNCK01000006">
    <property type="protein sequence ID" value="GHF97898.1"/>
    <property type="molecule type" value="Genomic_DNA"/>
</dbReference>
<dbReference type="Proteomes" id="UP000623842">
    <property type="component" value="Unassembled WGS sequence"/>
</dbReference>
<dbReference type="Gene3D" id="3.40.710.10">
    <property type="entry name" value="DD-peptidase/beta-lactamase superfamily"/>
    <property type="match status" value="1"/>
</dbReference>
<reference evidence="3" key="1">
    <citation type="journal article" date="2014" name="Int. J. Syst. Evol. Microbiol.">
        <title>Complete genome sequence of Corynebacterium casei LMG S-19264T (=DSM 44701T), isolated from a smear-ripened cheese.</title>
        <authorList>
            <consortium name="US DOE Joint Genome Institute (JGI-PGF)"/>
            <person name="Walter F."/>
            <person name="Albersmeier A."/>
            <person name="Kalinowski J."/>
            <person name="Ruckert C."/>
        </authorList>
    </citation>
    <scope>NUCLEOTIDE SEQUENCE</scope>
    <source>
        <strain evidence="3">KCTC 42731</strain>
    </source>
</reference>
<dbReference type="RefSeq" id="WP_189771732.1">
    <property type="nucleotide sequence ID" value="NZ_BNCK01000006.1"/>
</dbReference>
<evidence type="ECO:0000256" key="1">
    <source>
        <dbReference type="SAM" id="SignalP"/>
    </source>
</evidence>
<reference evidence="3" key="2">
    <citation type="submission" date="2020-09" db="EMBL/GenBank/DDBJ databases">
        <authorList>
            <person name="Sun Q."/>
            <person name="Kim S."/>
        </authorList>
    </citation>
    <scope>NUCLEOTIDE SEQUENCE</scope>
    <source>
        <strain evidence="3">KCTC 42731</strain>
    </source>
</reference>
<feature type="signal peptide" evidence="1">
    <location>
        <begin position="1"/>
        <end position="21"/>
    </location>
</feature>
<dbReference type="SUPFAM" id="SSF56601">
    <property type="entry name" value="beta-lactamase/transpeptidase-like"/>
    <property type="match status" value="1"/>
</dbReference>
<dbReference type="Pfam" id="PF00144">
    <property type="entry name" value="Beta-lactamase"/>
    <property type="match status" value="1"/>
</dbReference>
<name>A0A919BLY4_9GAMM</name>
<evidence type="ECO:0000313" key="4">
    <source>
        <dbReference type="Proteomes" id="UP000623842"/>
    </source>
</evidence>
<evidence type="ECO:0000259" key="2">
    <source>
        <dbReference type="Pfam" id="PF00144"/>
    </source>
</evidence>
<dbReference type="InterPro" id="IPR001466">
    <property type="entry name" value="Beta-lactam-related"/>
</dbReference>
<accession>A0A919BLY4</accession>
<feature type="chain" id="PRO_5036951551" description="Beta-lactamase-related domain-containing protein" evidence="1">
    <location>
        <begin position="22"/>
        <end position="398"/>
    </location>
</feature>
<protein>
    <recommendedName>
        <fullName evidence="2">Beta-lactamase-related domain-containing protein</fullName>
    </recommendedName>
</protein>
<evidence type="ECO:0000313" key="3">
    <source>
        <dbReference type="EMBL" id="GHF97898.1"/>
    </source>
</evidence>
<feature type="domain" description="Beta-lactamase-related" evidence="2">
    <location>
        <begin position="58"/>
        <end position="374"/>
    </location>
</feature>
<dbReference type="InterPro" id="IPR012338">
    <property type="entry name" value="Beta-lactam/transpept-like"/>
</dbReference>
<dbReference type="PANTHER" id="PTHR46825">
    <property type="entry name" value="D-ALANYL-D-ALANINE-CARBOXYPEPTIDASE/ENDOPEPTIDASE AMPH"/>
    <property type="match status" value="1"/>
</dbReference>
<organism evidence="3 4">
    <name type="scientific">Thalassotalea marina</name>
    <dbReference type="NCBI Taxonomy" id="1673741"/>
    <lineage>
        <taxon>Bacteria</taxon>
        <taxon>Pseudomonadati</taxon>
        <taxon>Pseudomonadota</taxon>
        <taxon>Gammaproteobacteria</taxon>
        <taxon>Alteromonadales</taxon>
        <taxon>Colwelliaceae</taxon>
        <taxon>Thalassotalea</taxon>
    </lineage>
</organism>
<proteinExistence type="predicted"/>
<keyword evidence="1" id="KW-0732">Signal</keyword>
<comment type="caution">
    <text evidence="3">The sequence shown here is derived from an EMBL/GenBank/DDBJ whole genome shotgun (WGS) entry which is preliminary data.</text>
</comment>
<dbReference type="PANTHER" id="PTHR46825:SF12">
    <property type="entry name" value="PENICILLIN-BINDING PROTEIN 4"/>
    <property type="match status" value="1"/>
</dbReference>
<sequence length="398" mass="43325">MKLNYLSTVFLLVAFTVNVSAKENESSSDTVKAKQKIFENSIRAIDNNGESSETVSSIQSRMQALAVPGVSIAVFDNNQILWAQGYGVSMKAPKQQVTIDTVFQAASISKAVTSVAAFQMIERGKFDLDENVNNKLKHWQVPENQYTKKHKVTPRNIMSHTSGLSVSGFAGYETKEQVPSIIDILNGENGSNSAAVRVFQTPGQSEYYSGGGMTVLQLLMEDSSEQSFAALLKQQLLEPLTMTNSTFELQPKHIPLSNIASGYDGDGKLIAAGHHFYPEKAAAGLWSTPSDLATFMIALGQAYRGESEKLLSQQSAKIMLTRVPGAGGTGIGIDGKAQAFRFRHSGGNAGFTCYAVSFANSGKGFVVMTNSDNGFRLIHEISRTLSEVYQWPAMWMRE</sequence>